<dbReference type="KEGG" id="ssau:H8M03_08755"/>
<dbReference type="Proteomes" id="UP000515861">
    <property type="component" value="Chromosome"/>
</dbReference>
<sequence length="71" mass="7497">MIGLLALAAATAVQTPVAPRQPLAQQATATVRIISGARVTATEIPTDTQVKVMETRRPDGSRVASRIVEFP</sequence>
<proteinExistence type="predicted"/>
<evidence type="ECO:0000313" key="1">
    <source>
        <dbReference type="EMBL" id="QNM82116.1"/>
    </source>
</evidence>
<reference evidence="1 2" key="1">
    <citation type="submission" date="2020-08" db="EMBL/GenBank/DDBJ databases">
        <title>Sphingomonas sp. sand1-3 16S ribosomal RNA gene Genome sequencing and assembly.</title>
        <authorList>
            <person name="Kang M."/>
        </authorList>
    </citation>
    <scope>NUCLEOTIDE SEQUENCE [LARGE SCALE GENOMIC DNA]</scope>
    <source>
        <strain evidence="2">sand1-3</strain>
    </source>
</reference>
<evidence type="ECO:0000313" key="2">
    <source>
        <dbReference type="Proteomes" id="UP000515861"/>
    </source>
</evidence>
<organism evidence="1 2">
    <name type="scientific">Sphingomonas sabuli</name>
    <dbReference type="NCBI Taxonomy" id="2764186"/>
    <lineage>
        <taxon>Bacteria</taxon>
        <taxon>Pseudomonadati</taxon>
        <taxon>Pseudomonadota</taxon>
        <taxon>Alphaproteobacteria</taxon>
        <taxon>Sphingomonadales</taxon>
        <taxon>Sphingomonadaceae</taxon>
        <taxon>Sphingomonas</taxon>
    </lineage>
</organism>
<dbReference type="RefSeq" id="WP_187479071.1">
    <property type="nucleotide sequence ID" value="NZ_CP060697.1"/>
</dbReference>
<name>A0A7G9L0G7_9SPHN</name>
<dbReference type="AlphaFoldDB" id="A0A7G9L0G7"/>
<dbReference type="EMBL" id="CP060697">
    <property type="protein sequence ID" value="QNM82116.1"/>
    <property type="molecule type" value="Genomic_DNA"/>
</dbReference>
<keyword evidence="2" id="KW-1185">Reference proteome</keyword>
<gene>
    <name evidence="1" type="ORF">H8M03_08755</name>
</gene>
<protein>
    <submittedName>
        <fullName evidence="1">Uncharacterized protein</fullName>
    </submittedName>
</protein>
<accession>A0A7G9L0G7</accession>